<evidence type="ECO:0000256" key="3">
    <source>
        <dbReference type="ARBA" id="ARBA00022723"/>
    </source>
</evidence>
<dbReference type="InterPro" id="IPR004646">
    <property type="entry name" value="Fe-S_hydro-lyase_TtdA-typ_cat"/>
</dbReference>
<dbReference type="AlphaFoldDB" id="A0A9D1L1P1"/>
<dbReference type="Pfam" id="PF05681">
    <property type="entry name" value="Fumerase"/>
    <property type="match status" value="1"/>
</dbReference>
<proteinExistence type="inferred from homology"/>
<evidence type="ECO:0000259" key="7">
    <source>
        <dbReference type="Pfam" id="PF05681"/>
    </source>
</evidence>
<keyword evidence="2" id="KW-0004">4Fe-4S</keyword>
<evidence type="ECO:0000256" key="2">
    <source>
        <dbReference type="ARBA" id="ARBA00022485"/>
    </source>
</evidence>
<gene>
    <name evidence="8" type="ORF">IAD51_05595</name>
</gene>
<dbReference type="Proteomes" id="UP000824088">
    <property type="component" value="Unassembled WGS sequence"/>
</dbReference>
<dbReference type="EC" id="4.2.1.2" evidence="8"/>
<dbReference type="NCBIfam" id="NF004885">
    <property type="entry name" value="PRK06246.1"/>
    <property type="match status" value="1"/>
</dbReference>
<keyword evidence="3" id="KW-0479">Metal-binding</keyword>
<reference evidence="8" key="2">
    <citation type="journal article" date="2021" name="PeerJ">
        <title>Extensive microbial diversity within the chicken gut microbiome revealed by metagenomics and culture.</title>
        <authorList>
            <person name="Gilroy R."/>
            <person name="Ravi A."/>
            <person name="Getino M."/>
            <person name="Pursley I."/>
            <person name="Horton D.L."/>
            <person name="Alikhan N.F."/>
            <person name="Baker D."/>
            <person name="Gharbi K."/>
            <person name="Hall N."/>
            <person name="Watson M."/>
            <person name="Adriaenssens E.M."/>
            <person name="Foster-Nyarko E."/>
            <person name="Jarju S."/>
            <person name="Secka A."/>
            <person name="Antonio M."/>
            <person name="Oren A."/>
            <person name="Chaudhuri R.R."/>
            <person name="La Ragione R."/>
            <person name="Hildebrand F."/>
            <person name="Pallen M.J."/>
        </authorList>
    </citation>
    <scope>NUCLEOTIDE SEQUENCE</scope>
    <source>
        <strain evidence="8">1063</strain>
    </source>
</reference>
<dbReference type="GO" id="GO:0004333">
    <property type="term" value="F:fumarate hydratase activity"/>
    <property type="evidence" value="ECO:0007669"/>
    <property type="project" value="UniProtKB-EC"/>
</dbReference>
<evidence type="ECO:0000313" key="9">
    <source>
        <dbReference type="Proteomes" id="UP000824088"/>
    </source>
</evidence>
<keyword evidence="5" id="KW-0411">Iron-sulfur</keyword>
<evidence type="ECO:0000313" key="8">
    <source>
        <dbReference type="EMBL" id="HIU21684.1"/>
    </source>
</evidence>
<dbReference type="PANTHER" id="PTHR30389:SF17">
    <property type="entry name" value="L(+)-TARTRATE DEHYDRATASE SUBUNIT ALPHA-RELATED"/>
    <property type="match status" value="1"/>
</dbReference>
<dbReference type="PANTHER" id="PTHR30389">
    <property type="entry name" value="FUMARATE HYDRATASE-RELATED"/>
    <property type="match status" value="1"/>
</dbReference>
<organism evidence="8 9">
    <name type="scientific">Candidatus Limadaptatus stercorigallinarum</name>
    <dbReference type="NCBI Taxonomy" id="2840845"/>
    <lineage>
        <taxon>Bacteria</taxon>
        <taxon>Bacillati</taxon>
        <taxon>Bacillota</taxon>
        <taxon>Clostridia</taxon>
        <taxon>Eubacteriales</taxon>
        <taxon>Candidatus Limadaptatus</taxon>
    </lineage>
</organism>
<evidence type="ECO:0000256" key="4">
    <source>
        <dbReference type="ARBA" id="ARBA00023004"/>
    </source>
</evidence>
<evidence type="ECO:0000256" key="5">
    <source>
        <dbReference type="ARBA" id="ARBA00023014"/>
    </source>
</evidence>
<feature type="domain" description="Fe-S hydro-lyase tartrate dehydratase alpha-type catalytic" evidence="7">
    <location>
        <begin position="15"/>
        <end position="276"/>
    </location>
</feature>
<dbReference type="GO" id="GO:0051539">
    <property type="term" value="F:4 iron, 4 sulfur cluster binding"/>
    <property type="evidence" value="ECO:0007669"/>
    <property type="project" value="UniProtKB-KW"/>
</dbReference>
<comment type="similarity">
    <text evidence="1">Belongs to the class-I fumarase family.</text>
</comment>
<sequence>MREITFDMIADAVRECVKACGRLTPSCKDALRGSLKKESGSAAKFALSMLLENAKTAETEHLAVCQDTGMAVFYAKIGQDVHITGGLFDDAVNEGVRRGYAECGWRASVLDPLTRVNTKDNTPAVIHIELTEGDKIVLDFLPKGFGSENMSRLFMLTPSAGIQGVEDSIVEAVRLAGANPCPPVIVGAGIGGTAEKAMETAKRQLLRPVGEPSHDPELAALERRCLDRINALGIGAQGFGGDTTAFAVHCGVFPTHIASLPVAVNIQCNAMRHGHAVI</sequence>
<reference evidence="8" key="1">
    <citation type="submission" date="2020-10" db="EMBL/GenBank/DDBJ databases">
        <authorList>
            <person name="Gilroy R."/>
        </authorList>
    </citation>
    <scope>NUCLEOTIDE SEQUENCE</scope>
    <source>
        <strain evidence="8">1063</strain>
    </source>
</reference>
<dbReference type="InterPro" id="IPR051208">
    <property type="entry name" value="Class-I_Fumarase/Tartrate_DH"/>
</dbReference>
<keyword evidence="6 8" id="KW-0456">Lyase</keyword>
<evidence type="ECO:0000256" key="1">
    <source>
        <dbReference type="ARBA" id="ARBA00008876"/>
    </source>
</evidence>
<protein>
    <submittedName>
        <fullName evidence="8">Fumarate hydratase</fullName>
        <ecNumber evidence="8">4.2.1.2</ecNumber>
    </submittedName>
</protein>
<keyword evidence="4" id="KW-0408">Iron</keyword>
<name>A0A9D1L1P1_9FIRM</name>
<accession>A0A9D1L1P1</accession>
<evidence type="ECO:0000256" key="6">
    <source>
        <dbReference type="ARBA" id="ARBA00023239"/>
    </source>
</evidence>
<dbReference type="GO" id="GO:0046872">
    <property type="term" value="F:metal ion binding"/>
    <property type="evidence" value="ECO:0007669"/>
    <property type="project" value="UniProtKB-KW"/>
</dbReference>
<dbReference type="NCBIfam" id="TIGR00722">
    <property type="entry name" value="ttdA_fumA_fumB"/>
    <property type="match status" value="1"/>
</dbReference>
<dbReference type="EMBL" id="DVMN01000100">
    <property type="protein sequence ID" value="HIU21684.1"/>
    <property type="molecule type" value="Genomic_DNA"/>
</dbReference>
<comment type="caution">
    <text evidence="8">The sequence shown here is derived from an EMBL/GenBank/DDBJ whole genome shotgun (WGS) entry which is preliminary data.</text>
</comment>